<reference evidence="2 3" key="1">
    <citation type="journal article" date="2014" name="Environ. Microbiol.">
        <title>Comparative genomics of the marine bacterial genus Glaciecola reveals the high degree of genomic diversity and genomic characteristic for cold adaptation.</title>
        <authorList>
            <person name="Qin Q.L."/>
            <person name="Xie B.B."/>
            <person name="Yu Y."/>
            <person name="Shu Y.L."/>
            <person name="Rong J.C."/>
            <person name="Zhang Y.J."/>
            <person name="Zhao D.L."/>
            <person name="Chen X.L."/>
            <person name="Zhang X.Y."/>
            <person name="Chen B."/>
            <person name="Zhou B.C."/>
            <person name="Zhang Y.Z."/>
        </authorList>
    </citation>
    <scope>NUCLEOTIDE SEQUENCE [LARGE SCALE GENOMIC DNA]</scope>
    <source>
        <strain evidence="2 3">NO2</strain>
    </source>
</reference>
<sequence length="43" mass="4957">MCGEDTFTGQNYEHRRAWVEERLLFLGPVFSIDICAYAVTVFA</sequence>
<evidence type="ECO:0000256" key="1">
    <source>
        <dbReference type="SAM" id="Phobius"/>
    </source>
</evidence>
<keyword evidence="1" id="KW-1133">Transmembrane helix</keyword>
<gene>
    <name evidence="2" type="ORF">GAGA_3571</name>
</gene>
<keyword evidence="1" id="KW-0812">Transmembrane</keyword>
<organism evidence="2 3">
    <name type="scientific">Paraglaciecola agarilytica NO2</name>
    <dbReference type="NCBI Taxonomy" id="1125747"/>
    <lineage>
        <taxon>Bacteria</taxon>
        <taxon>Pseudomonadati</taxon>
        <taxon>Pseudomonadota</taxon>
        <taxon>Gammaproteobacteria</taxon>
        <taxon>Alteromonadales</taxon>
        <taxon>Alteromonadaceae</taxon>
        <taxon>Paraglaciecola</taxon>
    </lineage>
</organism>
<proteinExistence type="predicted"/>
<protein>
    <submittedName>
        <fullName evidence="2">Uncharacterized protein</fullName>
    </submittedName>
</protein>
<name>A0ABQ0IBI8_9ALTE</name>
<keyword evidence="1" id="KW-0472">Membrane</keyword>
<keyword evidence="3" id="KW-1185">Reference proteome</keyword>
<evidence type="ECO:0000313" key="2">
    <source>
        <dbReference type="EMBL" id="GAC06404.1"/>
    </source>
</evidence>
<accession>A0ABQ0IBI8</accession>
<evidence type="ECO:0000313" key="3">
    <source>
        <dbReference type="Proteomes" id="UP000008372"/>
    </source>
</evidence>
<dbReference type="Proteomes" id="UP000008372">
    <property type="component" value="Unassembled WGS sequence"/>
</dbReference>
<feature type="transmembrane region" description="Helical" evidence="1">
    <location>
        <begin position="23"/>
        <end position="42"/>
    </location>
</feature>
<dbReference type="EMBL" id="BAEK01000059">
    <property type="protein sequence ID" value="GAC06404.1"/>
    <property type="molecule type" value="Genomic_DNA"/>
</dbReference>
<comment type="caution">
    <text evidence="2">The sequence shown here is derived from an EMBL/GenBank/DDBJ whole genome shotgun (WGS) entry which is preliminary data.</text>
</comment>